<dbReference type="PANTHER" id="PTHR24305">
    <property type="entry name" value="CYTOCHROME P450"/>
    <property type="match status" value="1"/>
</dbReference>
<keyword evidence="4" id="KW-0479">Metal-binding</keyword>
<dbReference type="InterPro" id="IPR036396">
    <property type="entry name" value="Cyt_P450_sf"/>
</dbReference>
<sequence>MSVAFTTFDVIGDPKFAESFDCLLSSEDDPWVAMIFGVARYIIWIRALSCLAPGCVEMLLSLIPRNIARERNATWATAREKMLQRRKRFSKHTGFATYLLRAEKAGNLAMEDLASNAPILVVAGSETMATLLSGAAYYTASHPRFHKCLAKEIRGQLSSVDEITLARLGDLRCLIAVLDETLRIYPPANSNHPRLLPPEGATICCRFVPGGPLIDIGRNSCFRPSSNLADPDDVLRERWLSEDIKYASDRREALQPFGIGTRSYIGKKYRKSLAYNEMRFVFATLMFEFEIKLLEKSSTWERQQVFTTWFKKPLMARLHRAKVARRKEEV</sequence>
<proteinExistence type="inferred from homology"/>
<dbReference type="SUPFAM" id="SSF48264">
    <property type="entry name" value="Cytochrome P450"/>
    <property type="match status" value="1"/>
</dbReference>
<comment type="cofactor">
    <cofactor evidence="1">
        <name>heme</name>
        <dbReference type="ChEBI" id="CHEBI:30413"/>
    </cofactor>
</comment>
<comment type="caution">
    <text evidence="8">The sequence shown here is derived from an EMBL/GenBank/DDBJ whole genome shotgun (WGS) entry which is preliminary data.</text>
</comment>
<dbReference type="PANTHER" id="PTHR24305:SF29">
    <property type="entry name" value="BENZOATE-PARA-HYDROXYLASE"/>
    <property type="match status" value="1"/>
</dbReference>
<evidence type="ECO:0000256" key="4">
    <source>
        <dbReference type="ARBA" id="ARBA00022723"/>
    </source>
</evidence>
<dbReference type="GO" id="GO:0016705">
    <property type="term" value="F:oxidoreductase activity, acting on paired donors, with incorporation or reduction of molecular oxygen"/>
    <property type="evidence" value="ECO:0007669"/>
    <property type="project" value="InterPro"/>
</dbReference>
<evidence type="ECO:0000256" key="2">
    <source>
        <dbReference type="ARBA" id="ARBA00010617"/>
    </source>
</evidence>
<evidence type="ECO:0000256" key="3">
    <source>
        <dbReference type="ARBA" id="ARBA00022617"/>
    </source>
</evidence>
<dbReference type="GO" id="GO:0004497">
    <property type="term" value="F:monooxygenase activity"/>
    <property type="evidence" value="ECO:0007669"/>
    <property type="project" value="UniProtKB-KW"/>
</dbReference>
<dbReference type="EMBL" id="WOWK01000077">
    <property type="protein sequence ID" value="KAF0320903.1"/>
    <property type="molecule type" value="Genomic_DNA"/>
</dbReference>
<keyword evidence="7" id="KW-0503">Monooxygenase</keyword>
<evidence type="ECO:0000313" key="9">
    <source>
        <dbReference type="Proteomes" id="UP000434172"/>
    </source>
</evidence>
<keyword evidence="6" id="KW-0408">Iron</keyword>
<dbReference type="PRINTS" id="PR00385">
    <property type="entry name" value="P450"/>
</dbReference>
<evidence type="ECO:0000256" key="5">
    <source>
        <dbReference type="ARBA" id="ARBA00023002"/>
    </source>
</evidence>
<protein>
    <submittedName>
        <fullName evidence="8">Cytochrome P450</fullName>
    </submittedName>
</protein>
<dbReference type="GO" id="GO:0020037">
    <property type="term" value="F:heme binding"/>
    <property type="evidence" value="ECO:0007669"/>
    <property type="project" value="InterPro"/>
</dbReference>
<dbReference type="AlphaFoldDB" id="A0A8H3ZIW1"/>
<dbReference type="Proteomes" id="UP000434172">
    <property type="component" value="Unassembled WGS sequence"/>
</dbReference>
<dbReference type="InterPro" id="IPR050121">
    <property type="entry name" value="Cytochrome_P450_monoxygenase"/>
</dbReference>
<dbReference type="Pfam" id="PF00067">
    <property type="entry name" value="p450"/>
    <property type="match status" value="1"/>
</dbReference>
<accession>A0A8H3ZIW1</accession>
<dbReference type="InterPro" id="IPR001128">
    <property type="entry name" value="Cyt_P450"/>
</dbReference>
<evidence type="ECO:0000256" key="6">
    <source>
        <dbReference type="ARBA" id="ARBA00023004"/>
    </source>
</evidence>
<evidence type="ECO:0000256" key="7">
    <source>
        <dbReference type="ARBA" id="ARBA00023033"/>
    </source>
</evidence>
<comment type="similarity">
    <text evidence="2">Belongs to the cytochrome P450 family.</text>
</comment>
<evidence type="ECO:0000313" key="8">
    <source>
        <dbReference type="EMBL" id="KAF0320903.1"/>
    </source>
</evidence>
<dbReference type="GO" id="GO:0005506">
    <property type="term" value="F:iron ion binding"/>
    <property type="evidence" value="ECO:0007669"/>
    <property type="project" value="InterPro"/>
</dbReference>
<dbReference type="OrthoDB" id="1470350at2759"/>
<evidence type="ECO:0000256" key="1">
    <source>
        <dbReference type="ARBA" id="ARBA00001971"/>
    </source>
</evidence>
<name>A0A8H3ZIW1_9PEZI</name>
<reference evidence="8 9" key="1">
    <citation type="submission" date="2019-12" db="EMBL/GenBank/DDBJ databases">
        <title>A genome sequence resource for the geographically widespread anthracnose pathogen Colletotrichum asianum.</title>
        <authorList>
            <person name="Meng Y."/>
        </authorList>
    </citation>
    <scope>NUCLEOTIDE SEQUENCE [LARGE SCALE GENOMIC DNA]</scope>
    <source>
        <strain evidence="8 9">ICMP 18580</strain>
    </source>
</reference>
<keyword evidence="5" id="KW-0560">Oxidoreductase</keyword>
<dbReference type="Gene3D" id="1.10.630.10">
    <property type="entry name" value="Cytochrome P450"/>
    <property type="match status" value="1"/>
</dbReference>
<keyword evidence="9" id="KW-1185">Reference proteome</keyword>
<gene>
    <name evidence="8" type="ORF">GQ607_011805</name>
</gene>
<keyword evidence="3" id="KW-0349">Heme</keyword>
<organism evidence="8 9">
    <name type="scientific">Colletotrichum asianum</name>
    <dbReference type="NCBI Taxonomy" id="702518"/>
    <lineage>
        <taxon>Eukaryota</taxon>
        <taxon>Fungi</taxon>
        <taxon>Dikarya</taxon>
        <taxon>Ascomycota</taxon>
        <taxon>Pezizomycotina</taxon>
        <taxon>Sordariomycetes</taxon>
        <taxon>Hypocreomycetidae</taxon>
        <taxon>Glomerellales</taxon>
        <taxon>Glomerellaceae</taxon>
        <taxon>Colletotrichum</taxon>
        <taxon>Colletotrichum gloeosporioides species complex</taxon>
    </lineage>
</organism>